<keyword evidence="1" id="KW-0472">Membrane</keyword>
<keyword evidence="1" id="KW-0812">Transmembrane</keyword>
<dbReference type="OrthoDB" id="165575at2"/>
<feature type="transmembrane region" description="Helical" evidence="1">
    <location>
        <begin position="69"/>
        <end position="90"/>
    </location>
</feature>
<gene>
    <name evidence="2" type="primary">rdhB</name>
    <name evidence="2" type="ORF">Dm11a5_0264</name>
</gene>
<feature type="transmembrane region" description="Helical" evidence="1">
    <location>
        <begin position="39"/>
        <end position="57"/>
    </location>
</feature>
<dbReference type="AlphaFoldDB" id="A0A142V8D8"/>
<feature type="transmembrane region" description="Helical" evidence="1">
    <location>
        <begin position="6"/>
        <end position="27"/>
    </location>
</feature>
<evidence type="ECO:0000313" key="2">
    <source>
        <dbReference type="EMBL" id="AMU86094.1"/>
    </source>
</evidence>
<reference evidence="2 3" key="1">
    <citation type="submission" date="2015-03" db="EMBL/GenBank/DDBJ databases">
        <title>Genomic characterization of Dehalococcoides mccartyi strain 11a5, an unusal plasmid-containing chloroethene dechlorinator.</title>
        <authorList>
            <person name="Zhao S."/>
            <person name="Ding C."/>
            <person name="He J."/>
        </authorList>
    </citation>
    <scope>NUCLEOTIDE SEQUENCE [LARGE SCALE GENOMIC DNA]</scope>
    <source>
        <strain evidence="2 3">11a5</strain>
    </source>
</reference>
<dbReference type="RefSeq" id="WP_023651891.1">
    <property type="nucleotide sequence ID" value="NZ_CP011127.1"/>
</dbReference>
<dbReference type="EMBL" id="CP011127">
    <property type="protein sequence ID" value="AMU86094.1"/>
    <property type="molecule type" value="Genomic_DNA"/>
</dbReference>
<accession>A0A142V8D8</accession>
<keyword evidence="1" id="KW-1133">Transmembrane helix</keyword>
<organism evidence="2 3">
    <name type="scientific">Dehalococcoides mccartyi</name>
    <dbReference type="NCBI Taxonomy" id="61435"/>
    <lineage>
        <taxon>Bacteria</taxon>
        <taxon>Bacillati</taxon>
        <taxon>Chloroflexota</taxon>
        <taxon>Dehalococcoidia</taxon>
        <taxon>Dehalococcoidales</taxon>
        <taxon>Dehalococcoidaceae</taxon>
        <taxon>Dehalococcoides</taxon>
    </lineage>
</organism>
<sequence length="98" mass="11245">MWSLYTMIWMLIGIALGVGFTALINMLNKRGISVRFYEWLIGIAGLVLFLFTIQNFYTAFQEFYTKAAWMFLLVTGIPAVILLAISWQLVSRRVSNKA</sequence>
<dbReference type="PATRIC" id="fig|61435.8.peg.264"/>
<proteinExistence type="predicted"/>
<dbReference type="Proteomes" id="UP000076394">
    <property type="component" value="Chromosome"/>
</dbReference>
<name>A0A142V8D8_9CHLR</name>
<protein>
    <submittedName>
        <fullName evidence="2">Reductive dehalogenase anchoring protein</fullName>
    </submittedName>
</protein>
<evidence type="ECO:0000313" key="3">
    <source>
        <dbReference type="Proteomes" id="UP000076394"/>
    </source>
</evidence>
<evidence type="ECO:0000256" key="1">
    <source>
        <dbReference type="SAM" id="Phobius"/>
    </source>
</evidence>